<comment type="similarity">
    <text evidence="2">Belongs to the paxM FAD-dependent monooxygenase family.</text>
</comment>
<dbReference type="PANTHER" id="PTHR47356:SF2">
    <property type="entry name" value="FAD-BINDING DOMAIN-CONTAINING PROTEIN-RELATED"/>
    <property type="match status" value="1"/>
</dbReference>
<keyword evidence="8" id="KW-0472">Membrane</keyword>
<dbReference type="Proteomes" id="UP000030143">
    <property type="component" value="Unassembled WGS sequence"/>
</dbReference>
<comment type="subcellular location">
    <subcellularLocation>
        <location evidence="1">Membrane</location>
    </subcellularLocation>
</comment>
<comment type="caution">
    <text evidence="10">The sequence shown here is derived from an EMBL/GenBank/DDBJ whole genome shotgun (WGS) entry which is preliminary data.</text>
</comment>
<dbReference type="Pfam" id="PF01494">
    <property type="entry name" value="FAD_binding_3"/>
    <property type="match status" value="1"/>
</dbReference>
<sequence>MASSNQDTNQFKVLIAGGSLVGLGLAVAFERAGIEYELFEKGEFATQLGASIGIHPHTIRILEQLGVWSDIEKQVVPLQSRNHYDGDGHCFEESDVLVHINKILQRPIIFMERCKALEALHSHVQDKSKLHARTAVVGYEETAQGVIVTTEDGEQYHGHILIGADGIHSKVRKLMAEKINVVDQSLAMEINEAFTSEYNCIFGVSRNDPDNQFLPDAMVHNVYYDNYSAVAAAGVHGLVFWFLFVKAPKLTRTPNCPRFTDEDAEATIQRYGGALVGPGYTVKDLWDARVKGTMVPLEEGVIKQWSHNRVVLMGDSVHKPSSSRQSTVNPGLGGNLAYEGIARLTNGLVPLLKENPMPSLEQLTGVFNQYIIGQKPRAEAVVDLSGQITRYEAQDTWALKFAARHIVPWVSDRVKAKLYASFSRGGPYLEYLPLPAVDADLAKPAMKPSRGISPKLITVMIMGSSAALFWQVHNKNRFLSVLSTFMRQWK</sequence>
<evidence type="ECO:0000313" key="11">
    <source>
        <dbReference type="Proteomes" id="UP000030143"/>
    </source>
</evidence>
<evidence type="ECO:0000256" key="1">
    <source>
        <dbReference type="ARBA" id="ARBA00004370"/>
    </source>
</evidence>
<dbReference type="GO" id="GO:0004497">
    <property type="term" value="F:monooxygenase activity"/>
    <property type="evidence" value="ECO:0007669"/>
    <property type="project" value="UniProtKB-KW"/>
</dbReference>
<name>A0A0A2INH3_PENEN</name>
<evidence type="ECO:0000259" key="9">
    <source>
        <dbReference type="Pfam" id="PF01494"/>
    </source>
</evidence>
<organism evidence="10 11">
    <name type="scientific">Penicillium expansum</name>
    <name type="common">Blue mold rot fungus</name>
    <dbReference type="NCBI Taxonomy" id="27334"/>
    <lineage>
        <taxon>Eukaryota</taxon>
        <taxon>Fungi</taxon>
        <taxon>Dikarya</taxon>
        <taxon>Ascomycota</taxon>
        <taxon>Pezizomycotina</taxon>
        <taxon>Eurotiomycetes</taxon>
        <taxon>Eurotiomycetidae</taxon>
        <taxon>Eurotiales</taxon>
        <taxon>Aspergillaceae</taxon>
        <taxon>Penicillium</taxon>
    </lineage>
</organism>
<dbReference type="GO" id="GO:0071949">
    <property type="term" value="F:FAD binding"/>
    <property type="evidence" value="ECO:0007669"/>
    <property type="project" value="InterPro"/>
</dbReference>
<evidence type="ECO:0000256" key="5">
    <source>
        <dbReference type="ARBA" id="ARBA00022827"/>
    </source>
</evidence>
<dbReference type="SUPFAM" id="SSF51905">
    <property type="entry name" value="FAD/NAD(P)-binding domain"/>
    <property type="match status" value="1"/>
</dbReference>
<reference evidence="10 11" key="1">
    <citation type="journal article" date="2015" name="Mol. Plant Microbe Interact.">
        <title>Genome, transcriptome, and functional analyses of Penicillium expansum provide new insights into secondary metabolism and pathogenicity.</title>
        <authorList>
            <person name="Ballester A.R."/>
            <person name="Marcet-Houben M."/>
            <person name="Levin E."/>
            <person name="Sela N."/>
            <person name="Selma-Lazaro C."/>
            <person name="Carmona L."/>
            <person name="Wisniewski M."/>
            <person name="Droby S."/>
            <person name="Gonzalez-Candelas L."/>
            <person name="Gabaldon T."/>
        </authorList>
    </citation>
    <scope>NUCLEOTIDE SEQUENCE [LARGE SCALE GENOMIC DNA]</scope>
    <source>
        <strain evidence="10 11">MD-8</strain>
    </source>
</reference>
<keyword evidence="7" id="KW-0560">Oxidoreductase</keyword>
<feature type="domain" description="FAD-binding" evidence="9">
    <location>
        <begin position="11"/>
        <end position="356"/>
    </location>
</feature>
<dbReference type="PRINTS" id="PR00420">
    <property type="entry name" value="RNGMNOXGNASE"/>
</dbReference>
<dbReference type="RefSeq" id="XP_016596816.1">
    <property type="nucleotide sequence ID" value="XM_016741111.1"/>
</dbReference>
<dbReference type="InterPro" id="IPR050562">
    <property type="entry name" value="FAD_mOase_fung"/>
</dbReference>
<dbReference type="InterPro" id="IPR036188">
    <property type="entry name" value="FAD/NAD-bd_sf"/>
</dbReference>
<evidence type="ECO:0000256" key="6">
    <source>
        <dbReference type="ARBA" id="ARBA00022989"/>
    </source>
</evidence>
<evidence type="ECO:0000256" key="2">
    <source>
        <dbReference type="ARBA" id="ARBA00007992"/>
    </source>
</evidence>
<protein>
    <submittedName>
        <fullName evidence="10">Monooxygenase, FAD-binding</fullName>
    </submittedName>
</protein>
<dbReference type="GO" id="GO:0016020">
    <property type="term" value="C:membrane"/>
    <property type="evidence" value="ECO:0007669"/>
    <property type="project" value="UniProtKB-SubCell"/>
</dbReference>
<dbReference type="PANTHER" id="PTHR47356">
    <property type="entry name" value="FAD-DEPENDENT MONOOXYGENASE ASQG-RELATED"/>
    <property type="match status" value="1"/>
</dbReference>
<dbReference type="InterPro" id="IPR002938">
    <property type="entry name" value="FAD-bd"/>
</dbReference>
<dbReference type="OrthoDB" id="2431938at2759"/>
<dbReference type="HOGENOM" id="CLU_009665_12_2_1"/>
<dbReference type="PhylomeDB" id="A0A0A2INH3"/>
<dbReference type="STRING" id="27334.A0A0A2INH3"/>
<keyword evidence="3" id="KW-0285">Flavoprotein</keyword>
<keyword evidence="6" id="KW-1133">Transmembrane helix</keyword>
<dbReference type="EMBL" id="JQFZ01000229">
    <property type="protein sequence ID" value="KGO54348.1"/>
    <property type="molecule type" value="Genomic_DNA"/>
</dbReference>
<evidence type="ECO:0000256" key="8">
    <source>
        <dbReference type="ARBA" id="ARBA00023136"/>
    </source>
</evidence>
<proteinExistence type="inferred from homology"/>
<evidence type="ECO:0000256" key="3">
    <source>
        <dbReference type="ARBA" id="ARBA00022630"/>
    </source>
</evidence>
<evidence type="ECO:0000256" key="4">
    <source>
        <dbReference type="ARBA" id="ARBA00022692"/>
    </source>
</evidence>
<keyword evidence="4" id="KW-0812">Transmembrane</keyword>
<evidence type="ECO:0000313" key="10">
    <source>
        <dbReference type="EMBL" id="KGO54348.1"/>
    </source>
</evidence>
<evidence type="ECO:0000256" key="7">
    <source>
        <dbReference type="ARBA" id="ARBA00023002"/>
    </source>
</evidence>
<accession>A0A0A2INH3</accession>
<dbReference type="GeneID" id="27676530"/>
<dbReference type="AlphaFoldDB" id="A0A0A2INH3"/>
<keyword evidence="10" id="KW-0503">Monooxygenase</keyword>
<dbReference type="Gene3D" id="3.50.50.60">
    <property type="entry name" value="FAD/NAD(P)-binding domain"/>
    <property type="match status" value="1"/>
</dbReference>
<dbReference type="VEuPathDB" id="FungiDB:PEXP_018040"/>
<keyword evidence="11" id="KW-1185">Reference proteome</keyword>
<keyword evidence="5" id="KW-0274">FAD</keyword>
<gene>
    <name evidence="10" type="ORF">PEX2_038360</name>
</gene>